<protein>
    <submittedName>
        <fullName evidence="2">Uncharacterized protein</fullName>
    </submittedName>
</protein>
<reference evidence="2 3" key="1">
    <citation type="submission" date="2021-04" db="EMBL/GenBank/DDBJ databases">
        <authorList>
            <person name="Rodrigo-Torres L."/>
            <person name="Arahal R. D."/>
            <person name="Lucena T."/>
        </authorList>
    </citation>
    <scope>NUCLEOTIDE SEQUENCE [LARGE SCALE GENOMIC DNA]</scope>
    <source>
        <strain evidence="2 3">CECT 9623</strain>
    </source>
</reference>
<dbReference type="Proteomes" id="UP000679725">
    <property type="component" value="Unassembled WGS sequence"/>
</dbReference>
<feature type="region of interest" description="Disordered" evidence="1">
    <location>
        <begin position="101"/>
        <end position="140"/>
    </location>
</feature>
<proteinExistence type="predicted"/>
<sequence length="725" mass="81031">MVLFGVDRNGSGLFGVVIDGHFWSFIVWVDWGRHFSSFIGRGGSGLFEVVIYSQTAFSNHSEPSLTIQTTLNYLEQSRTTPNHFQQSRTISNNPEPLQTIPNHSEPFPTIQTIPNHSQQSRTISNHSHHNPTDMQTANYTKENISRRLLRRSAELWGLDESKIDQFDPLVRLLIEACSVEFEKIGHEIEGTELRLMTRLAEVLSPQIQNSPQPCAAIAQARPVEPLGWTERENQFVCKRPNARKGESNELFFAPAGSYSLVNAAVASYATPAGLYALEKGARILTANSRSHAGAEQALWIGLEVDPGVTSWNGFRFFIDWINDIKGYDYREFLPKTTWEANGRVLNASTGLQEDADHQLLLYSDNFVNLASDEVWEKGKLETAFYPPAFEQQFDSRTLQMLKKPLTWIKVKWPSSFPAAGFENITVAINAFPVLNMQLHKFTYRLQPGLNGIALPSSDAFLTVNSVINQKNQAYAPSGKATYSDEETVGTYTVRHQGVGRFDERNAKAVLYHLMELLKDEVTAFNAVGEDFLASLLREIAQNMARIEQKLGVKKASETTAQPFLVIKAEKNPDVLFISYWTTTSETANGIPAGTKMQTYSASGLSSADTILLTKTAGGKPKPEETEYVQQLRKNLITGNRLVTLEDIRAFCFGEMGDRLSGVEVRSGFMPGNLPGQGFMRCLIVDLKPALHVSNDSEWRDACQLLQLKIQRRSTGMYPVKVLATK</sequence>
<gene>
    <name evidence="2" type="ORF">DYBT9623_05002</name>
</gene>
<evidence type="ECO:0000313" key="3">
    <source>
        <dbReference type="Proteomes" id="UP000679725"/>
    </source>
</evidence>
<accession>A0ABM8UX99</accession>
<organism evidence="2 3">
    <name type="scientific">Dyadobacter linearis</name>
    <dbReference type="NCBI Taxonomy" id="2823330"/>
    <lineage>
        <taxon>Bacteria</taxon>
        <taxon>Pseudomonadati</taxon>
        <taxon>Bacteroidota</taxon>
        <taxon>Cytophagia</taxon>
        <taxon>Cytophagales</taxon>
        <taxon>Spirosomataceae</taxon>
        <taxon>Dyadobacter</taxon>
    </lineage>
</organism>
<feature type="compositionally biased region" description="Polar residues" evidence="1">
    <location>
        <begin position="109"/>
        <end position="125"/>
    </location>
</feature>
<comment type="caution">
    <text evidence="2">The sequence shown here is derived from an EMBL/GenBank/DDBJ whole genome shotgun (WGS) entry which is preliminary data.</text>
</comment>
<keyword evidence="3" id="KW-1185">Reference proteome</keyword>
<evidence type="ECO:0000256" key="1">
    <source>
        <dbReference type="SAM" id="MobiDB-lite"/>
    </source>
</evidence>
<name>A0ABM8UX99_9BACT</name>
<evidence type="ECO:0000313" key="2">
    <source>
        <dbReference type="EMBL" id="CAG5074243.1"/>
    </source>
</evidence>
<dbReference type="EMBL" id="CAJRAU010000010">
    <property type="protein sequence ID" value="CAG5074243.1"/>
    <property type="molecule type" value="Genomic_DNA"/>
</dbReference>